<evidence type="ECO:0000256" key="6">
    <source>
        <dbReference type="ARBA" id="ARBA00013025"/>
    </source>
</evidence>
<dbReference type="Gene3D" id="3.40.1190.10">
    <property type="entry name" value="Mur-like, catalytic domain"/>
    <property type="match status" value="1"/>
</dbReference>
<evidence type="ECO:0000256" key="15">
    <source>
        <dbReference type="ARBA" id="ARBA00030592"/>
    </source>
</evidence>
<dbReference type="InterPro" id="IPR018109">
    <property type="entry name" value="Folylpolyglutamate_synth_CS"/>
</dbReference>
<evidence type="ECO:0000256" key="2">
    <source>
        <dbReference type="ARBA" id="ARBA00004799"/>
    </source>
</evidence>
<feature type="domain" description="Mur ligase C-terminal" evidence="22">
    <location>
        <begin position="287"/>
        <end position="406"/>
    </location>
</feature>
<dbReference type="InterPro" id="IPR036615">
    <property type="entry name" value="Mur_ligase_C_dom_sf"/>
</dbReference>
<dbReference type="Pfam" id="PF08245">
    <property type="entry name" value="Mur_ligase_M"/>
    <property type="match status" value="1"/>
</dbReference>
<organism evidence="24 25">
    <name type="scientific">Agarivorans aestuarii</name>
    <dbReference type="NCBI Taxonomy" id="1563703"/>
    <lineage>
        <taxon>Bacteria</taxon>
        <taxon>Pseudomonadati</taxon>
        <taxon>Pseudomonadota</taxon>
        <taxon>Gammaproteobacteria</taxon>
        <taxon>Alteromonadales</taxon>
        <taxon>Alteromonadaceae</taxon>
        <taxon>Agarivorans</taxon>
    </lineage>
</organism>
<name>A0ABU7G0K8_9ALTE</name>
<keyword evidence="9" id="KW-0479">Metal-binding</keyword>
<keyword evidence="10 21" id="KW-0547">Nucleotide-binding</keyword>
<keyword evidence="11 21" id="KW-0067">ATP-binding</keyword>
<dbReference type="PANTHER" id="PTHR11136:SF0">
    <property type="entry name" value="DIHYDROFOLATE SYNTHETASE-RELATED"/>
    <property type="match status" value="1"/>
</dbReference>
<dbReference type="NCBIfam" id="TIGR01499">
    <property type="entry name" value="folC"/>
    <property type="match status" value="1"/>
</dbReference>
<dbReference type="GO" id="GO:0004326">
    <property type="term" value="F:tetrahydrofolylpolyglutamate synthase activity"/>
    <property type="evidence" value="ECO:0007669"/>
    <property type="project" value="UniProtKB-EC"/>
</dbReference>
<comment type="catalytic activity">
    <reaction evidence="17">
        <text>(6S)-5,6,7,8-tetrahydrofolyl-(gamma-L-Glu)(n) + L-glutamate + ATP = (6S)-5,6,7,8-tetrahydrofolyl-(gamma-L-Glu)(n+1) + ADP + phosphate + H(+)</text>
        <dbReference type="Rhea" id="RHEA:10580"/>
        <dbReference type="Rhea" id="RHEA-COMP:14738"/>
        <dbReference type="Rhea" id="RHEA-COMP:14740"/>
        <dbReference type="ChEBI" id="CHEBI:15378"/>
        <dbReference type="ChEBI" id="CHEBI:29985"/>
        <dbReference type="ChEBI" id="CHEBI:30616"/>
        <dbReference type="ChEBI" id="CHEBI:43474"/>
        <dbReference type="ChEBI" id="CHEBI:141005"/>
        <dbReference type="ChEBI" id="CHEBI:456216"/>
        <dbReference type="EC" id="6.3.2.17"/>
    </reaction>
</comment>
<dbReference type="InterPro" id="IPR001645">
    <property type="entry name" value="Folylpolyglutamate_synth"/>
</dbReference>
<dbReference type="InterPro" id="IPR013221">
    <property type="entry name" value="Mur_ligase_cen"/>
</dbReference>
<comment type="function">
    <text evidence="1">Functions in two distinct reactions of the de novo folate biosynthetic pathway. Catalyzes the addition of a glutamate residue to dihydropteroate (7,8-dihydropteroate or H2Pte) to form dihydrofolate (7,8-dihydrofolate monoglutamate or H2Pte-Glu). Also catalyzes successive additions of L-glutamate to tetrahydrofolate or 10-formyltetrahydrofolate or 5,10-methylenetetrahydrofolate, leading to folylpolyglutamate derivatives.</text>
</comment>
<dbReference type="PIRSF" id="PIRSF001563">
    <property type="entry name" value="Folylpolyglu_synth"/>
    <property type="match status" value="1"/>
</dbReference>
<evidence type="ECO:0000256" key="21">
    <source>
        <dbReference type="PIRNR" id="PIRNR001563"/>
    </source>
</evidence>
<comment type="catalytic activity">
    <reaction evidence="19">
        <text>(6R)-5,10-methylenetetrahydrofolyl-(gamma-L-Glu)(n) + L-glutamate + ATP = (6R)-5,10-methylenetetrahydrofolyl-(gamma-L-Glu)(n+1) + ADP + phosphate + H(+)</text>
        <dbReference type="Rhea" id="RHEA:51912"/>
        <dbReference type="Rhea" id="RHEA-COMP:13257"/>
        <dbReference type="Rhea" id="RHEA-COMP:13258"/>
        <dbReference type="ChEBI" id="CHEBI:15378"/>
        <dbReference type="ChEBI" id="CHEBI:29985"/>
        <dbReference type="ChEBI" id="CHEBI:30616"/>
        <dbReference type="ChEBI" id="CHEBI:43474"/>
        <dbReference type="ChEBI" id="CHEBI:136572"/>
        <dbReference type="ChEBI" id="CHEBI:456216"/>
        <dbReference type="EC" id="6.3.2.17"/>
    </reaction>
</comment>
<evidence type="ECO:0000256" key="19">
    <source>
        <dbReference type="ARBA" id="ARBA00049035"/>
    </source>
</evidence>
<keyword evidence="25" id="KW-1185">Reference proteome</keyword>
<comment type="catalytic activity">
    <reaction evidence="18">
        <text>10-formyltetrahydrofolyl-(gamma-L-Glu)(n) + L-glutamate + ATP = 10-formyltetrahydrofolyl-(gamma-L-Glu)(n+1) + ADP + phosphate + H(+)</text>
        <dbReference type="Rhea" id="RHEA:51904"/>
        <dbReference type="Rhea" id="RHEA-COMP:13088"/>
        <dbReference type="Rhea" id="RHEA-COMP:14300"/>
        <dbReference type="ChEBI" id="CHEBI:15378"/>
        <dbReference type="ChEBI" id="CHEBI:29985"/>
        <dbReference type="ChEBI" id="CHEBI:30616"/>
        <dbReference type="ChEBI" id="CHEBI:43474"/>
        <dbReference type="ChEBI" id="CHEBI:134413"/>
        <dbReference type="ChEBI" id="CHEBI:456216"/>
        <dbReference type="EC" id="6.3.2.17"/>
    </reaction>
</comment>
<protein>
    <recommendedName>
        <fullName evidence="7">Dihydrofolate synthase/folylpolyglutamate synthase</fullName>
        <ecNumber evidence="5">6.3.2.12</ecNumber>
        <ecNumber evidence="6">6.3.2.17</ecNumber>
    </recommendedName>
    <alternativeName>
        <fullName evidence="16">Folylpoly-gamma-glutamate synthetase-dihydrofolate synthetase</fullName>
    </alternativeName>
    <alternativeName>
        <fullName evidence="14">Folylpolyglutamate synthetase</fullName>
    </alternativeName>
    <alternativeName>
        <fullName evidence="15">Tetrahydrofolylpolyglutamate synthase</fullName>
    </alternativeName>
</protein>
<accession>A0ABU7G0K8</accession>
<comment type="similarity">
    <text evidence="4 21">Belongs to the folylpolyglutamate synthase family.</text>
</comment>
<comment type="caution">
    <text evidence="24">The sequence shown here is derived from an EMBL/GenBank/DDBJ whole genome shotgun (WGS) entry which is preliminary data.</text>
</comment>
<comment type="pathway">
    <text evidence="2">Cofactor biosynthesis; tetrahydrofolate biosynthesis; 7,8-dihydrofolate from 2-amino-4-hydroxy-6-hydroxymethyl-7,8-dihydropteridine diphosphate and 4-aminobenzoate: step 2/2.</text>
</comment>
<sequence length="423" mass="45854">MSSKKEAQSRSLADWLCYLEAQHHSAIDLGLERVAKVADHAKLRYLDATVITVAGTNGKGSTCALLEQIFVAQGYRVGVYSSPHILDYRERVRINGQLPEADAFCQSFSAIEELRQETSLSYFEFGTLAAVWMFAQQPLDYVILEVGLGGRLDATNIVEPDVSVVTTVAVDHVDWLGDDIQQIGREKAGIFRENGKVVVGDSNIVASVLECSAQLNCQQLAAGKEYQFEQKTDGWAYCGPKLTYQSLPYPRLPLANAGTAIATLEQLGLEIPSADLSKAINQWQLAGRLQVISEKPLVVVDVAHNPQSASYLASQLPALANGRKIIALCAMLGDKDMQQSVQPLIGMVEHWHISGLAGPRGDDGSALASCLTSQANLTRYPQLPEAYSAALKLLDDKAMLIVFGSFFTVAEILELSPPATAES</sequence>
<comment type="pathway">
    <text evidence="3">Cofactor biosynthesis; tetrahydrofolylpolyglutamate biosynthesis.</text>
</comment>
<dbReference type="NCBIfam" id="NF008101">
    <property type="entry name" value="PRK10846.1"/>
    <property type="match status" value="1"/>
</dbReference>
<keyword evidence="8 21" id="KW-0436">Ligase</keyword>
<dbReference type="EMBL" id="JAYDYW010000004">
    <property type="protein sequence ID" value="MEE1672948.1"/>
    <property type="molecule type" value="Genomic_DNA"/>
</dbReference>
<evidence type="ECO:0000256" key="4">
    <source>
        <dbReference type="ARBA" id="ARBA00008276"/>
    </source>
</evidence>
<dbReference type="Proteomes" id="UP001310248">
    <property type="component" value="Unassembled WGS sequence"/>
</dbReference>
<evidence type="ECO:0000313" key="25">
    <source>
        <dbReference type="Proteomes" id="UP001310248"/>
    </source>
</evidence>
<dbReference type="SUPFAM" id="SSF53244">
    <property type="entry name" value="MurD-like peptide ligases, peptide-binding domain"/>
    <property type="match status" value="1"/>
</dbReference>
<evidence type="ECO:0000256" key="8">
    <source>
        <dbReference type="ARBA" id="ARBA00022598"/>
    </source>
</evidence>
<feature type="domain" description="Mur ligase central" evidence="23">
    <location>
        <begin position="53"/>
        <end position="226"/>
    </location>
</feature>
<dbReference type="EC" id="6.3.2.17" evidence="6"/>
<evidence type="ECO:0000256" key="1">
    <source>
        <dbReference type="ARBA" id="ARBA00002714"/>
    </source>
</evidence>
<evidence type="ECO:0000256" key="20">
    <source>
        <dbReference type="ARBA" id="ARBA00049161"/>
    </source>
</evidence>
<reference evidence="25" key="1">
    <citation type="submission" date="2023-07" db="EMBL/GenBank/DDBJ databases">
        <title>Draft genome sequence of Agarivorans aestuarii strain ZMCS4, a CAZymes producing bacteria isolated from the marine brown algae Clodostephus spongiosus.</title>
        <authorList>
            <person name="Lorente B."/>
            <person name="Cabral C."/>
            <person name="Frias J."/>
            <person name="Faria J."/>
            <person name="Toubarro D."/>
        </authorList>
    </citation>
    <scope>NUCLEOTIDE SEQUENCE [LARGE SCALE GENOMIC DNA]</scope>
    <source>
        <strain evidence="25">ZMCS4</strain>
    </source>
</reference>
<dbReference type="PANTHER" id="PTHR11136">
    <property type="entry name" value="FOLYLPOLYGLUTAMATE SYNTHASE-RELATED"/>
    <property type="match status" value="1"/>
</dbReference>
<dbReference type="InterPro" id="IPR036565">
    <property type="entry name" value="Mur-like_cat_sf"/>
</dbReference>
<evidence type="ECO:0000256" key="12">
    <source>
        <dbReference type="ARBA" id="ARBA00022842"/>
    </source>
</evidence>
<evidence type="ECO:0000256" key="14">
    <source>
        <dbReference type="ARBA" id="ARBA00030048"/>
    </source>
</evidence>
<comment type="catalytic activity">
    <reaction evidence="20">
        <text>7,8-dihydropteroate + L-glutamate + ATP = 7,8-dihydrofolate + ADP + phosphate + H(+)</text>
        <dbReference type="Rhea" id="RHEA:23584"/>
        <dbReference type="ChEBI" id="CHEBI:15378"/>
        <dbReference type="ChEBI" id="CHEBI:17839"/>
        <dbReference type="ChEBI" id="CHEBI:29985"/>
        <dbReference type="ChEBI" id="CHEBI:30616"/>
        <dbReference type="ChEBI" id="CHEBI:43474"/>
        <dbReference type="ChEBI" id="CHEBI:57451"/>
        <dbReference type="ChEBI" id="CHEBI:456216"/>
        <dbReference type="EC" id="6.3.2.12"/>
    </reaction>
</comment>
<evidence type="ECO:0000256" key="17">
    <source>
        <dbReference type="ARBA" id="ARBA00047493"/>
    </source>
</evidence>
<dbReference type="Pfam" id="PF02875">
    <property type="entry name" value="Mur_ligase_C"/>
    <property type="match status" value="1"/>
</dbReference>
<evidence type="ECO:0000256" key="9">
    <source>
        <dbReference type="ARBA" id="ARBA00022723"/>
    </source>
</evidence>
<dbReference type="Gene3D" id="3.90.190.20">
    <property type="entry name" value="Mur ligase, C-terminal domain"/>
    <property type="match status" value="1"/>
</dbReference>
<keyword evidence="12" id="KW-0460">Magnesium</keyword>
<dbReference type="GO" id="GO:0008841">
    <property type="term" value="F:dihydrofolate synthase activity"/>
    <property type="evidence" value="ECO:0007669"/>
    <property type="project" value="UniProtKB-EC"/>
</dbReference>
<evidence type="ECO:0000259" key="22">
    <source>
        <dbReference type="Pfam" id="PF02875"/>
    </source>
</evidence>
<evidence type="ECO:0000256" key="7">
    <source>
        <dbReference type="ARBA" id="ARBA00019357"/>
    </source>
</evidence>
<gene>
    <name evidence="24" type="primary">folC</name>
    <name evidence="24" type="ORF">SNR37_002359</name>
</gene>
<evidence type="ECO:0000256" key="13">
    <source>
        <dbReference type="ARBA" id="ARBA00022909"/>
    </source>
</evidence>
<dbReference type="InterPro" id="IPR004101">
    <property type="entry name" value="Mur_ligase_C"/>
</dbReference>
<evidence type="ECO:0000256" key="11">
    <source>
        <dbReference type="ARBA" id="ARBA00022840"/>
    </source>
</evidence>
<evidence type="ECO:0000259" key="23">
    <source>
        <dbReference type="Pfam" id="PF08245"/>
    </source>
</evidence>
<keyword evidence="13" id="KW-0289">Folate biosynthesis</keyword>
<evidence type="ECO:0000256" key="18">
    <source>
        <dbReference type="ARBA" id="ARBA00047808"/>
    </source>
</evidence>
<dbReference type="SUPFAM" id="SSF53623">
    <property type="entry name" value="MurD-like peptide ligases, catalytic domain"/>
    <property type="match status" value="1"/>
</dbReference>
<dbReference type="PROSITE" id="PS01012">
    <property type="entry name" value="FOLYLPOLYGLU_SYNT_2"/>
    <property type="match status" value="1"/>
</dbReference>
<evidence type="ECO:0000256" key="3">
    <source>
        <dbReference type="ARBA" id="ARBA00005150"/>
    </source>
</evidence>
<evidence type="ECO:0000256" key="5">
    <source>
        <dbReference type="ARBA" id="ARBA00013023"/>
    </source>
</evidence>
<evidence type="ECO:0000313" key="24">
    <source>
        <dbReference type="EMBL" id="MEE1672948.1"/>
    </source>
</evidence>
<proteinExistence type="inferred from homology"/>
<dbReference type="EC" id="6.3.2.12" evidence="5"/>
<evidence type="ECO:0000256" key="16">
    <source>
        <dbReference type="ARBA" id="ARBA00032510"/>
    </source>
</evidence>
<evidence type="ECO:0000256" key="10">
    <source>
        <dbReference type="ARBA" id="ARBA00022741"/>
    </source>
</evidence>
<dbReference type="RefSeq" id="WP_329774341.1">
    <property type="nucleotide sequence ID" value="NZ_JAYDYW010000004.1"/>
</dbReference>